<reference evidence="2 3" key="1">
    <citation type="submission" date="2018-12" db="EMBL/GenBank/DDBJ databases">
        <title>bacterium Hansschlegelia zhihuaiae S113.</title>
        <authorList>
            <person name="He J."/>
        </authorList>
    </citation>
    <scope>NUCLEOTIDE SEQUENCE [LARGE SCALE GENOMIC DNA]</scope>
    <source>
        <strain evidence="2 3">S 113</strain>
    </source>
</reference>
<evidence type="ECO:0000313" key="2">
    <source>
        <dbReference type="EMBL" id="RXF68224.1"/>
    </source>
</evidence>
<name>A0A4Q0M5J9_9HYPH</name>
<dbReference type="AlphaFoldDB" id="A0A4Q0M5J9"/>
<protein>
    <submittedName>
        <fullName evidence="2">Uncharacterized protein</fullName>
    </submittedName>
</protein>
<comment type="caution">
    <text evidence="2">The sequence shown here is derived from an EMBL/GenBank/DDBJ whole genome shotgun (WGS) entry which is preliminary data.</text>
</comment>
<organism evidence="2 3">
    <name type="scientific">Hansschlegelia zhihuaiae</name>
    <dbReference type="NCBI Taxonomy" id="405005"/>
    <lineage>
        <taxon>Bacteria</taxon>
        <taxon>Pseudomonadati</taxon>
        <taxon>Pseudomonadota</taxon>
        <taxon>Alphaproteobacteria</taxon>
        <taxon>Hyphomicrobiales</taxon>
        <taxon>Methylopilaceae</taxon>
        <taxon>Hansschlegelia</taxon>
    </lineage>
</organism>
<gene>
    <name evidence="2" type="ORF">EK403_20175</name>
</gene>
<evidence type="ECO:0000313" key="3">
    <source>
        <dbReference type="Proteomes" id="UP000289708"/>
    </source>
</evidence>
<feature type="compositionally biased region" description="Basic and acidic residues" evidence="1">
    <location>
        <begin position="50"/>
        <end position="60"/>
    </location>
</feature>
<dbReference type="OrthoDB" id="8005806at2"/>
<dbReference type="EMBL" id="RYFI01000027">
    <property type="protein sequence ID" value="RXF68224.1"/>
    <property type="molecule type" value="Genomic_DNA"/>
</dbReference>
<keyword evidence="3" id="KW-1185">Reference proteome</keyword>
<sequence>MSETPEVKKSQIDKFRDAAREIGTDDDPERFAERVRKLAKAKPAPAVKPKKPDDLRKSGR</sequence>
<proteinExistence type="predicted"/>
<accession>A0A4Q0M5J9</accession>
<feature type="compositionally biased region" description="Basic and acidic residues" evidence="1">
    <location>
        <begin position="1"/>
        <end position="36"/>
    </location>
</feature>
<dbReference type="RefSeq" id="WP_128779260.1">
    <property type="nucleotide sequence ID" value="NZ_RYFI01000027.1"/>
</dbReference>
<dbReference type="Proteomes" id="UP000289708">
    <property type="component" value="Unassembled WGS sequence"/>
</dbReference>
<feature type="region of interest" description="Disordered" evidence="1">
    <location>
        <begin position="1"/>
        <end position="60"/>
    </location>
</feature>
<evidence type="ECO:0000256" key="1">
    <source>
        <dbReference type="SAM" id="MobiDB-lite"/>
    </source>
</evidence>